<organism evidence="6 7">
    <name type="scientific">Microbulbifer pacificus</name>
    <dbReference type="NCBI Taxonomy" id="407164"/>
    <lineage>
        <taxon>Bacteria</taxon>
        <taxon>Pseudomonadati</taxon>
        <taxon>Pseudomonadota</taxon>
        <taxon>Gammaproteobacteria</taxon>
        <taxon>Cellvibrionales</taxon>
        <taxon>Microbulbiferaceae</taxon>
        <taxon>Microbulbifer</taxon>
    </lineage>
</organism>
<name>A0AAU0MWF1_9GAMM</name>
<dbReference type="GO" id="GO:0005737">
    <property type="term" value="C:cytoplasm"/>
    <property type="evidence" value="ECO:0007669"/>
    <property type="project" value="TreeGrafter"/>
</dbReference>
<dbReference type="KEGG" id="mpaf:R5R33_14740"/>
<gene>
    <name evidence="6" type="ORF">R5R33_14740</name>
</gene>
<dbReference type="Gene3D" id="3.30.9.10">
    <property type="entry name" value="D-Amino Acid Oxidase, subunit A, domain 2"/>
    <property type="match status" value="1"/>
</dbReference>
<feature type="domain" description="FAD dependent oxidoreductase" evidence="5">
    <location>
        <begin position="4"/>
        <end position="373"/>
    </location>
</feature>
<sequence length="396" mass="44056">MKFDLAIVGAGVLGSFAALEALRKGKRVLLLDAGVIARGATVRNFGQLVPSGMALGPWRELGIRSLSIYRQLQPMVGGAIWQQGSTYIASTPEEAMLLEEMHAIDCAHNYRSQLLTPNQCMEKMPALRAEYCHGGLYYPDEMSAESGQLMPRLWSLLSANPALTLRPGTLVRDIRERDGSVEILTSSNESLRADQALICCGHLLNQLYPDITQHDQMKLCKLQMLRSESVPGIRLPGNLLTGLSIRRYEAFHSCPSYPVLPQPVLDPRYGEFGIHMLFRQSADGSIIIGDSHEYFPANDVTSIDYEVREDINQLMLEEARNILKLPHWRMTSCWNGYYSQDMSGQKVLLRSVSEKIHLVTGIGGKGMTTGPALMQNVVQQLLRGEALTLPREHSYA</sequence>
<keyword evidence="3" id="KW-0285">Flavoprotein</keyword>
<evidence type="ECO:0000256" key="4">
    <source>
        <dbReference type="ARBA" id="ARBA00023002"/>
    </source>
</evidence>
<dbReference type="InterPro" id="IPR006076">
    <property type="entry name" value="FAD-dep_OxRdtase"/>
</dbReference>
<evidence type="ECO:0000256" key="3">
    <source>
        <dbReference type="ARBA" id="ARBA00022630"/>
    </source>
</evidence>
<dbReference type="SUPFAM" id="SSF51905">
    <property type="entry name" value="FAD/NAD(P)-binding domain"/>
    <property type="match status" value="1"/>
</dbReference>
<keyword evidence="7" id="KW-1185">Reference proteome</keyword>
<comment type="cofactor">
    <cofactor evidence="1">
        <name>FAD</name>
        <dbReference type="ChEBI" id="CHEBI:57692"/>
    </cofactor>
</comment>
<evidence type="ECO:0000256" key="1">
    <source>
        <dbReference type="ARBA" id="ARBA00001974"/>
    </source>
</evidence>
<dbReference type="GO" id="GO:0016491">
    <property type="term" value="F:oxidoreductase activity"/>
    <property type="evidence" value="ECO:0007669"/>
    <property type="project" value="UniProtKB-KW"/>
</dbReference>
<dbReference type="AlphaFoldDB" id="A0AAU0MWF1"/>
<protein>
    <submittedName>
        <fullName evidence="6">TIGR03364 family FAD-dependent oxidoreductase</fullName>
    </submittedName>
</protein>
<evidence type="ECO:0000256" key="2">
    <source>
        <dbReference type="ARBA" id="ARBA00009410"/>
    </source>
</evidence>
<evidence type="ECO:0000259" key="5">
    <source>
        <dbReference type="Pfam" id="PF01266"/>
    </source>
</evidence>
<dbReference type="Proteomes" id="UP001302477">
    <property type="component" value="Chromosome"/>
</dbReference>
<dbReference type="RefSeq" id="WP_318953460.1">
    <property type="nucleotide sequence ID" value="NZ_CP137555.1"/>
</dbReference>
<dbReference type="EMBL" id="CP137555">
    <property type="protein sequence ID" value="WOX04985.1"/>
    <property type="molecule type" value="Genomic_DNA"/>
</dbReference>
<dbReference type="NCBIfam" id="TIGR03364">
    <property type="entry name" value="HpnW_proposed"/>
    <property type="match status" value="1"/>
</dbReference>
<dbReference type="Gene3D" id="3.50.50.60">
    <property type="entry name" value="FAD/NAD(P)-binding domain"/>
    <property type="match status" value="1"/>
</dbReference>
<dbReference type="PANTHER" id="PTHR13847">
    <property type="entry name" value="SARCOSINE DEHYDROGENASE-RELATED"/>
    <property type="match status" value="1"/>
</dbReference>
<dbReference type="PANTHER" id="PTHR13847:SF286">
    <property type="entry name" value="D-AMINO ACID DEHYDROGENASE"/>
    <property type="match status" value="1"/>
</dbReference>
<proteinExistence type="inferred from homology"/>
<evidence type="ECO:0000313" key="6">
    <source>
        <dbReference type="EMBL" id="WOX04985.1"/>
    </source>
</evidence>
<accession>A0AAU0MWF1</accession>
<evidence type="ECO:0000313" key="7">
    <source>
        <dbReference type="Proteomes" id="UP001302477"/>
    </source>
</evidence>
<reference evidence="6 7" key="1">
    <citation type="submission" date="2023-10" db="EMBL/GenBank/DDBJ databases">
        <title>Description of Microbulbifer bruguierae sp. nov., isolated from the sediments of mangrove plant Bruguiera sexangula and comparative genomic analyses of the genus Microbulbifer.</title>
        <authorList>
            <person name="Long M."/>
        </authorList>
    </citation>
    <scope>NUCLEOTIDE SEQUENCE [LARGE SCALE GENOMIC DNA]</scope>
    <source>
        <strain evidence="6 7">SPO729</strain>
    </source>
</reference>
<keyword evidence="4" id="KW-0560">Oxidoreductase</keyword>
<dbReference type="InterPro" id="IPR017741">
    <property type="entry name" value="FAD-dependent_OxRdtase_HpnW"/>
</dbReference>
<comment type="similarity">
    <text evidence="2">Belongs to the DadA oxidoreductase family.</text>
</comment>
<dbReference type="InterPro" id="IPR036188">
    <property type="entry name" value="FAD/NAD-bd_sf"/>
</dbReference>
<dbReference type="Pfam" id="PF01266">
    <property type="entry name" value="DAO"/>
    <property type="match status" value="1"/>
</dbReference>